<dbReference type="Gene3D" id="3.40.50.2300">
    <property type="match status" value="2"/>
</dbReference>
<dbReference type="GO" id="GO:0000976">
    <property type="term" value="F:transcription cis-regulatory region binding"/>
    <property type="evidence" value="ECO:0007669"/>
    <property type="project" value="TreeGrafter"/>
</dbReference>
<dbReference type="Pfam" id="PF13377">
    <property type="entry name" value="Peripla_BP_3"/>
    <property type="match status" value="1"/>
</dbReference>
<evidence type="ECO:0000256" key="3">
    <source>
        <dbReference type="ARBA" id="ARBA00023163"/>
    </source>
</evidence>
<keyword evidence="2" id="KW-0238">DNA-binding</keyword>
<name>A0A1M7UJT9_9ACTN</name>
<evidence type="ECO:0000256" key="1">
    <source>
        <dbReference type="ARBA" id="ARBA00023015"/>
    </source>
</evidence>
<dbReference type="InterPro" id="IPR028082">
    <property type="entry name" value="Peripla_BP_I"/>
</dbReference>
<gene>
    <name evidence="6" type="ORF">SAMN05660350_03411</name>
</gene>
<evidence type="ECO:0000259" key="5">
    <source>
        <dbReference type="PROSITE" id="PS50932"/>
    </source>
</evidence>
<dbReference type="InterPro" id="IPR010982">
    <property type="entry name" value="Lambda_DNA-bd_dom_sf"/>
</dbReference>
<sequence>MSREEVDDLSAEESARRPRLQDVAAEAGVSPATVSLVLRGAPGPSSATRERVLDAAGRLGYRPDRAASLLARRRSRLIGVLMDVRSTFHAQLVEDVHEAAEEHGYDLVLSTVTRTRDEGRAVETLLDSRCEALVLLGPDAPVARLSALARQLPVIAVGRPVSADGVDVVRAADDDGVALAVDHLVGLGHRRIAHVDGGPGVIAAGRRRGYQRAMRRHRLASRVQVVEGDHGEAAGARAARTLLASDAPPTAVVAYNDASAVGLLDALLRRGVDVPGRVSVVGYDDSPLSRLAHVDLTTVSQESRQLVRHAVAAVVERLDGGRTERREVVVPPRLVVRGTTGPPPGGD</sequence>
<dbReference type="PROSITE" id="PS50932">
    <property type="entry name" value="HTH_LACI_2"/>
    <property type="match status" value="1"/>
</dbReference>
<dbReference type="SMART" id="SM00354">
    <property type="entry name" value="HTH_LACI"/>
    <property type="match status" value="1"/>
</dbReference>
<dbReference type="Pfam" id="PF00356">
    <property type="entry name" value="LacI"/>
    <property type="match status" value="1"/>
</dbReference>
<dbReference type="PROSITE" id="PS00356">
    <property type="entry name" value="HTH_LACI_1"/>
    <property type="match status" value="1"/>
</dbReference>
<dbReference type="CDD" id="cd06267">
    <property type="entry name" value="PBP1_LacI_sugar_binding-like"/>
    <property type="match status" value="1"/>
</dbReference>
<dbReference type="InterPro" id="IPR046335">
    <property type="entry name" value="LacI/GalR-like_sensor"/>
</dbReference>
<evidence type="ECO:0000313" key="7">
    <source>
        <dbReference type="Proteomes" id="UP000184428"/>
    </source>
</evidence>
<accession>A0A1M7UJT9</accession>
<protein>
    <submittedName>
        <fullName evidence="6">Transcriptional regulator, LacI family</fullName>
    </submittedName>
</protein>
<reference evidence="6 7" key="1">
    <citation type="submission" date="2016-12" db="EMBL/GenBank/DDBJ databases">
        <authorList>
            <person name="Song W.-J."/>
            <person name="Kurnit D.M."/>
        </authorList>
    </citation>
    <scope>NUCLEOTIDE SEQUENCE [LARGE SCALE GENOMIC DNA]</scope>
    <source>
        <strain evidence="6 7">DSM 43162</strain>
    </source>
</reference>
<feature type="domain" description="HTH lacI-type" evidence="5">
    <location>
        <begin position="18"/>
        <end position="72"/>
    </location>
</feature>
<evidence type="ECO:0000313" key="6">
    <source>
        <dbReference type="EMBL" id="SHN83293.1"/>
    </source>
</evidence>
<keyword evidence="1" id="KW-0805">Transcription regulation</keyword>
<dbReference type="Proteomes" id="UP000184428">
    <property type="component" value="Unassembled WGS sequence"/>
</dbReference>
<dbReference type="GO" id="GO:0003700">
    <property type="term" value="F:DNA-binding transcription factor activity"/>
    <property type="evidence" value="ECO:0007669"/>
    <property type="project" value="TreeGrafter"/>
</dbReference>
<dbReference type="InterPro" id="IPR000843">
    <property type="entry name" value="HTH_LacI"/>
</dbReference>
<feature type="region of interest" description="Disordered" evidence="4">
    <location>
        <begin position="1"/>
        <end position="26"/>
    </location>
</feature>
<dbReference type="SUPFAM" id="SSF47413">
    <property type="entry name" value="lambda repressor-like DNA-binding domains"/>
    <property type="match status" value="1"/>
</dbReference>
<dbReference type="AlphaFoldDB" id="A0A1M7UJT9"/>
<dbReference type="Gene3D" id="1.10.260.40">
    <property type="entry name" value="lambda repressor-like DNA-binding domains"/>
    <property type="match status" value="1"/>
</dbReference>
<feature type="compositionally biased region" description="Acidic residues" evidence="4">
    <location>
        <begin position="1"/>
        <end position="11"/>
    </location>
</feature>
<evidence type="ECO:0000256" key="4">
    <source>
        <dbReference type="SAM" id="MobiDB-lite"/>
    </source>
</evidence>
<dbReference type="SUPFAM" id="SSF53822">
    <property type="entry name" value="Periplasmic binding protein-like I"/>
    <property type="match status" value="1"/>
</dbReference>
<dbReference type="EMBL" id="FRDM01000020">
    <property type="protein sequence ID" value="SHN83293.1"/>
    <property type="molecule type" value="Genomic_DNA"/>
</dbReference>
<organism evidence="6 7">
    <name type="scientific">Geodermatophilus obscurus</name>
    <dbReference type="NCBI Taxonomy" id="1861"/>
    <lineage>
        <taxon>Bacteria</taxon>
        <taxon>Bacillati</taxon>
        <taxon>Actinomycetota</taxon>
        <taxon>Actinomycetes</taxon>
        <taxon>Geodermatophilales</taxon>
        <taxon>Geodermatophilaceae</taxon>
        <taxon>Geodermatophilus</taxon>
    </lineage>
</organism>
<dbReference type="PANTHER" id="PTHR30146">
    <property type="entry name" value="LACI-RELATED TRANSCRIPTIONAL REPRESSOR"/>
    <property type="match status" value="1"/>
</dbReference>
<keyword evidence="3" id="KW-0804">Transcription</keyword>
<dbReference type="PANTHER" id="PTHR30146:SF155">
    <property type="entry name" value="ALANINE RACEMASE"/>
    <property type="match status" value="1"/>
</dbReference>
<dbReference type="CDD" id="cd01392">
    <property type="entry name" value="HTH_LacI"/>
    <property type="match status" value="1"/>
</dbReference>
<evidence type="ECO:0000256" key="2">
    <source>
        <dbReference type="ARBA" id="ARBA00023125"/>
    </source>
</evidence>
<proteinExistence type="predicted"/>